<dbReference type="PROSITE" id="PS51257">
    <property type="entry name" value="PROKAR_LIPOPROTEIN"/>
    <property type="match status" value="1"/>
</dbReference>
<gene>
    <name evidence="2" type="ORF">SLS63_009946</name>
</gene>
<feature type="signal peptide" evidence="1">
    <location>
        <begin position="1"/>
        <end position="17"/>
    </location>
</feature>
<feature type="chain" id="PRO_5046026802" evidence="1">
    <location>
        <begin position="18"/>
        <end position="105"/>
    </location>
</feature>
<proteinExistence type="predicted"/>
<protein>
    <submittedName>
        <fullName evidence="2">Uncharacterized protein</fullName>
    </submittedName>
</protein>
<evidence type="ECO:0000256" key="1">
    <source>
        <dbReference type="SAM" id="SignalP"/>
    </source>
</evidence>
<dbReference type="Proteomes" id="UP001430848">
    <property type="component" value="Unassembled WGS sequence"/>
</dbReference>
<comment type="caution">
    <text evidence="2">The sequence shown here is derived from an EMBL/GenBank/DDBJ whole genome shotgun (WGS) entry which is preliminary data.</text>
</comment>
<keyword evidence="1" id="KW-0732">Signal</keyword>
<accession>A0ABR1NYB6</accession>
<reference evidence="2 3" key="1">
    <citation type="submission" date="2024-02" db="EMBL/GenBank/DDBJ databases">
        <title>De novo assembly and annotation of 12 fungi associated with fruit tree decline syndrome in Ontario, Canada.</title>
        <authorList>
            <person name="Sulman M."/>
            <person name="Ellouze W."/>
            <person name="Ilyukhin E."/>
        </authorList>
    </citation>
    <scope>NUCLEOTIDE SEQUENCE [LARGE SCALE GENOMIC DNA]</scope>
    <source>
        <strain evidence="2 3">M169</strain>
    </source>
</reference>
<organism evidence="2 3">
    <name type="scientific">Diaporthe eres</name>
    <name type="common">Phomopsis oblonga</name>
    <dbReference type="NCBI Taxonomy" id="83184"/>
    <lineage>
        <taxon>Eukaryota</taxon>
        <taxon>Fungi</taxon>
        <taxon>Dikarya</taxon>
        <taxon>Ascomycota</taxon>
        <taxon>Pezizomycotina</taxon>
        <taxon>Sordariomycetes</taxon>
        <taxon>Sordariomycetidae</taxon>
        <taxon>Diaporthales</taxon>
        <taxon>Diaporthaceae</taxon>
        <taxon>Diaporthe</taxon>
        <taxon>Diaporthe eres species complex</taxon>
    </lineage>
</organism>
<sequence length="105" mass="11060">MKLSIVSALLFAAGTQACALYQLCHCTHADGTPDNDATMRACMEQDEPHKELVGTGGFQECHFTGSAQSGFLRLEENGLSNCEFREACAAAGAGGEDSNCSGKMH</sequence>
<dbReference type="EMBL" id="JAKNSF020000077">
    <property type="protein sequence ID" value="KAK7720274.1"/>
    <property type="molecule type" value="Genomic_DNA"/>
</dbReference>
<keyword evidence="3" id="KW-1185">Reference proteome</keyword>
<evidence type="ECO:0000313" key="2">
    <source>
        <dbReference type="EMBL" id="KAK7720274.1"/>
    </source>
</evidence>
<name>A0ABR1NYB6_DIAER</name>
<evidence type="ECO:0000313" key="3">
    <source>
        <dbReference type="Proteomes" id="UP001430848"/>
    </source>
</evidence>